<dbReference type="EMBL" id="JAIOIU010000095">
    <property type="protein sequence ID" value="MBZ0160007.1"/>
    <property type="molecule type" value="Genomic_DNA"/>
</dbReference>
<reference evidence="1 2" key="1">
    <citation type="journal article" date="2021" name="bioRxiv">
        <title>Unraveling nitrogen, sulfur and carbon metabolic pathways and microbial community transcriptional responses to substrate deprivation and toxicity stresses in a bioreactor mimicking anoxic brackish coastal sediment conditions.</title>
        <authorList>
            <person name="Martins P.D."/>
            <person name="Echeveste M.J."/>
            <person name="Arshad A."/>
            <person name="Kurth J."/>
            <person name="Ouboter H."/>
            <person name="Jetten M.S.M."/>
            <person name="Welte C.U."/>
        </authorList>
    </citation>
    <scope>NUCLEOTIDE SEQUENCE [LARGE SCALE GENOMIC DNA]</scope>
    <source>
        <strain evidence="1">MAG_38</strain>
    </source>
</reference>
<protein>
    <submittedName>
        <fullName evidence="1">Uncharacterized protein</fullName>
    </submittedName>
</protein>
<name>A0AAJ1AKR3_9BACT</name>
<evidence type="ECO:0000313" key="1">
    <source>
        <dbReference type="EMBL" id="MBZ0160007.1"/>
    </source>
</evidence>
<evidence type="ECO:0000313" key="2">
    <source>
        <dbReference type="Proteomes" id="UP001197609"/>
    </source>
</evidence>
<proteinExistence type="predicted"/>
<accession>A0AAJ1AKR3</accession>
<organism evidence="1 2">
    <name type="scientific">Candidatus Methylomirabilis tolerans</name>
    <dbReference type="NCBI Taxonomy" id="3123416"/>
    <lineage>
        <taxon>Bacteria</taxon>
        <taxon>Candidatus Methylomirabilota</taxon>
        <taxon>Candidatus Methylomirabilia</taxon>
        <taxon>Candidatus Methylomirabilales</taxon>
        <taxon>Candidatus Methylomirabilaceae</taxon>
        <taxon>Candidatus Methylomirabilis</taxon>
    </lineage>
</organism>
<sequence length="120" mass="13252">MHQEQWSTGEGRGRKTARQEKEFILGGQFNEDGTTRIEVALLTSEGTTKLELRLLGWGEGIGWYIQRRIQLDTLQIGALKAILGRGAAQVKSSARTLKMTCTIGTDTPRNPQGLSLSLRP</sequence>
<dbReference type="Proteomes" id="UP001197609">
    <property type="component" value="Unassembled WGS sequence"/>
</dbReference>
<gene>
    <name evidence="1" type="ORF">K8G79_07725</name>
</gene>
<comment type="caution">
    <text evidence="1">The sequence shown here is derived from an EMBL/GenBank/DDBJ whole genome shotgun (WGS) entry which is preliminary data.</text>
</comment>
<dbReference type="AlphaFoldDB" id="A0AAJ1AKR3"/>